<dbReference type="AlphaFoldDB" id="A0A3P1VL74"/>
<name>A0A3P1VL74_FUSNU</name>
<comment type="caution">
    <text evidence="1">The sequence shown here is derived from an EMBL/GenBank/DDBJ whole genome shotgun (WGS) entry which is preliminary data.</text>
</comment>
<proteinExistence type="predicted"/>
<gene>
    <name evidence="1" type="ORF">EII28_11945</name>
</gene>
<organism evidence="1">
    <name type="scientific">Fusobacterium nucleatum</name>
    <dbReference type="NCBI Taxonomy" id="851"/>
    <lineage>
        <taxon>Bacteria</taxon>
        <taxon>Fusobacteriati</taxon>
        <taxon>Fusobacteriota</taxon>
        <taxon>Fusobacteriia</taxon>
        <taxon>Fusobacteriales</taxon>
        <taxon>Fusobacteriaceae</taxon>
        <taxon>Fusobacterium</taxon>
    </lineage>
</organism>
<feature type="non-terminal residue" evidence="1">
    <location>
        <position position="37"/>
    </location>
</feature>
<dbReference type="EMBL" id="RQZD01000050">
    <property type="protein sequence ID" value="RRD34326.1"/>
    <property type="molecule type" value="Genomic_DNA"/>
</dbReference>
<protein>
    <submittedName>
        <fullName evidence="1">Hemin transporter</fullName>
    </submittedName>
</protein>
<accession>A0A3P1VL74</accession>
<evidence type="ECO:0000313" key="1">
    <source>
        <dbReference type="EMBL" id="RRD34326.1"/>
    </source>
</evidence>
<sequence length="37" mass="4143">MNKLLNDALRAKGYKGPDIKMVLTDVNDPNGPYYTDT</sequence>
<reference evidence="1" key="1">
    <citation type="submission" date="2018-11" db="EMBL/GenBank/DDBJ databases">
        <title>Genomes From Bacteria Associated with the Canine Oral Cavity: a Test Case for Automated Genome-Based Taxonomic Assignment.</title>
        <authorList>
            <person name="Coil D.A."/>
            <person name="Jospin G."/>
            <person name="Darling A.E."/>
            <person name="Wallis C."/>
            <person name="Davis I.J."/>
            <person name="Harris S."/>
            <person name="Eisen J.A."/>
            <person name="Holcombe L.J."/>
            <person name="O'Flynn C."/>
        </authorList>
    </citation>
    <scope>NUCLEOTIDE SEQUENCE [LARGE SCALE GENOMIC DNA]</scope>
    <source>
        <strain evidence="1">OH5060</strain>
    </source>
</reference>